<evidence type="ECO:0000256" key="1">
    <source>
        <dbReference type="SAM" id="MobiDB-lite"/>
    </source>
</evidence>
<proteinExistence type="predicted"/>
<evidence type="ECO:0000313" key="2">
    <source>
        <dbReference type="EMBL" id="KAF8426431.1"/>
    </source>
</evidence>
<dbReference type="EMBL" id="WHUW01000087">
    <property type="protein sequence ID" value="KAF8426431.1"/>
    <property type="molecule type" value="Genomic_DNA"/>
</dbReference>
<feature type="region of interest" description="Disordered" evidence="1">
    <location>
        <begin position="100"/>
        <end position="141"/>
    </location>
</feature>
<name>A0AAD4BG59_BOLED</name>
<feature type="region of interest" description="Disordered" evidence="1">
    <location>
        <begin position="178"/>
        <end position="222"/>
    </location>
</feature>
<sequence length="222" mass="22895">MNSSIQQCGTALQRILGHLAKQTGRTFGVLVGGPDPLSPGDENAITSLHVGKTKGGQDFAGLCSNFDSEAVAVAYGQFLSKPKDDGGSRYIYKRPSEQRGDDISGIYGSMDGKEAEEGPELGCGEGAGQDDSDAQGEDDAELSPLPAHLQAATLPSAHLAKLPAALASSSLNARVATPPAHLAIPPPAHASQVLTPATRDGTIKPKRGRPSDAKAMSTTKNK</sequence>
<accession>A0AAD4BG59</accession>
<keyword evidence="3" id="KW-1185">Reference proteome</keyword>
<reference evidence="2" key="2">
    <citation type="journal article" date="2020" name="Nat. Commun.">
        <title>Large-scale genome sequencing of mycorrhizal fungi provides insights into the early evolution of symbiotic traits.</title>
        <authorList>
            <person name="Miyauchi S."/>
            <person name="Kiss E."/>
            <person name="Kuo A."/>
            <person name="Drula E."/>
            <person name="Kohler A."/>
            <person name="Sanchez-Garcia M."/>
            <person name="Morin E."/>
            <person name="Andreopoulos B."/>
            <person name="Barry K.W."/>
            <person name="Bonito G."/>
            <person name="Buee M."/>
            <person name="Carver A."/>
            <person name="Chen C."/>
            <person name="Cichocki N."/>
            <person name="Clum A."/>
            <person name="Culley D."/>
            <person name="Crous P.W."/>
            <person name="Fauchery L."/>
            <person name="Girlanda M."/>
            <person name="Hayes R.D."/>
            <person name="Keri Z."/>
            <person name="LaButti K."/>
            <person name="Lipzen A."/>
            <person name="Lombard V."/>
            <person name="Magnuson J."/>
            <person name="Maillard F."/>
            <person name="Murat C."/>
            <person name="Nolan M."/>
            <person name="Ohm R.A."/>
            <person name="Pangilinan J."/>
            <person name="Pereira M.F."/>
            <person name="Perotto S."/>
            <person name="Peter M."/>
            <person name="Pfister S."/>
            <person name="Riley R."/>
            <person name="Sitrit Y."/>
            <person name="Stielow J.B."/>
            <person name="Szollosi G."/>
            <person name="Zifcakova L."/>
            <person name="Stursova M."/>
            <person name="Spatafora J.W."/>
            <person name="Tedersoo L."/>
            <person name="Vaario L.M."/>
            <person name="Yamada A."/>
            <person name="Yan M."/>
            <person name="Wang P."/>
            <person name="Xu J."/>
            <person name="Bruns T."/>
            <person name="Baldrian P."/>
            <person name="Vilgalys R."/>
            <person name="Dunand C."/>
            <person name="Henrissat B."/>
            <person name="Grigoriev I.V."/>
            <person name="Hibbett D."/>
            <person name="Nagy L.G."/>
            <person name="Martin F.M."/>
        </authorList>
    </citation>
    <scope>NUCLEOTIDE SEQUENCE</scope>
    <source>
        <strain evidence="2">BED1</strain>
    </source>
</reference>
<comment type="caution">
    <text evidence="2">The sequence shown here is derived from an EMBL/GenBank/DDBJ whole genome shotgun (WGS) entry which is preliminary data.</text>
</comment>
<feature type="compositionally biased region" description="Acidic residues" evidence="1">
    <location>
        <begin position="128"/>
        <end position="141"/>
    </location>
</feature>
<dbReference type="Proteomes" id="UP001194468">
    <property type="component" value="Unassembled WGS sequence"/>
</dbReference>
<evidence type="ECO:0000313" key="3">
    <source>
        <dbReference type="Proteomes" id="UP001194468"/>
    </source>
</evidence>
<reference evidence="2" key="1">
    <citation type="submission" date="2019-10" db="EMBL/GenBank/DDBJ databases">
        <authorList>
            <consortium name="DOE Joint Genome Institute"/>
            <person name="Kuo A."/>
            <person name="Miyauchi S."/>
            <person name="Kiss E."/>
            <person name="Drula E."/>
            <person name="Kohler A."/>
            <person name="Sanchez-Garcia M."/>
            <person name="Andreopoulos B."/>
            <person name="Barry K.W."/>
            <person name="Bonito G."/>
            <person name="Buee M."/>
            <person name="Carver A."/>
            <person name="Chen C."/>
            <person name="Cichocki N."/>
            <person name="Clum A."/>
            <person name="Culley D."/>
            <person name="Crous P.W."/>
            <person name="Fauchery L."/>
            <person name="Girlanda M."/>
            <person name="Hayes R."/>
            <person name="Keri Z."/>
            <person name="LaButti K."/>
            <person name="Lipzen A."/>
            <person name="Lombard V."/>
            <person name="Magnuson J."/>
            <person name="Maillard F."/>
            <person name="Morin E."/>
            <person name="Murat C."/>
            <person name="Nolan M."/>
            <person name="Ohm R."/>
            <person name="Pangilinan J."/>
            <person name="Pereira M."/>
            <person name="Perotto S."/>
            <person name="Peter M."/>
            <person name="Riley R."/>
            <person name="Sitrit Y."/>
            <person name="Stielow B."/>
            <person name="Szollosi G."/>
            <person name="Zifcakova L."/>
            <person name="Stursova M."/>
            <person name="Spatafora J.W."/>
            <person name="Tedersoo L."/>
            <person name="Vaario L.-M."/>
            <person name="Yamada A."/>
            <person name="Yan M."/>
            <person name="Wang P."/>
            <person name="Xu J."/>
            <person name="Bruns T."/>
            <person name="Baldrian P."/>
            <person name="Vilgalys R."/>
            <person name="Henrissat B."/>
            <person name="Grigoriev I.V."/>
            <person name="Hibbett D."/>
            <person name="Nagy L.G."/>
            <person name="Martin F.M."/>
        </authorList>
    </citation>
    <scope>NUCLEOTIDE SEQUENCE</scope>
    <source>
        <strain evidence="2">BED1</strain>
    </source>
</reference>
<gene>
    <name evidence="2" type="ORF">L210DRAFT_934516</name>
</gene>
<organism evidence="2 3">
    <name type="scientific">Boletus edulis BED1</name>
    <dbReference type="NCBI Taxonomy" id="1328754"/>
    <lineage>
        <taxon>Eukaryota</taxon>
        <taxon>Fungi</taxon>
        <taxon>Dikarya</taxon>
        <taxon>Basidiomycota</taxon>
        <taxon>Agaricomycotina</taxon>
        <taxon>Agaricomycetes</taxon>
        <taxon>Agaricomycetidae</taxon>
        <taxon>Boletales</taxon>
        <taxon>Boletineae</taxon>
        <taxon>Boletaceae</taxon>
        <taxon>Boletoideae</taxon>
        <taxon>Boletus</taxon>
    </lineage>
</organism>
<protein>
    <submittedName>
        <fullName evidence="2">Uncharacterized protein</fullName>
    </submittedName>
</protein>
<dbReference type="AlphaFoldDB" id="A0AAD4BG59"/>